<keyword evidence="1" id="KW-0472">Membrane</keyword>
<evidence type="ECO:0000313" key="3">
    <source>
        <dbReference type="Proteomes" id="UP000195602"/>
    </source>
</evidence>
<comment type="caution">
    <text evidence="2">The sequence shown here is derived from an EMBL/GenBank/DDBJ whole genome shotgun (WGS) entry which is preliminary data.</text>
</comment>
<feature type="transmembrane region" description="Helical" evidence="1">
    <location>
        <begin position="45"/>
        <end position="66"/>
    </location>
</feature>
<dbReference type="KEGG" id="clus:A9F13_15g00088"/>
<sequence>MMRCAHYTPYVSEVAMGHAKKRARAIAYGKRSWGGQSNMSSEHQFVGSGLFLSCLACVCLSILATYSTARPELLVF</sequence>
<protein>
    <submittedName>
        <fullName evidence="2">Uncharacterized protein</fullName>
    </submittedName>
</protein>
<dbReference type="EMBL" id="LYUB02000015">
    <property type="protein sequence ID" value="OVF07041.1"/>
    <property type="molecule type" value="Genomic_DNA"/>
</dbReference>
<evidence type="ECO:0000313" key="2">
    <source>
        <dbReference type="EMBL" id="OVF07041.1"/>
    </source>
</evidence>
<organism evidence="2 3">
    <name type="scientific">Clavispora lusitaniae</name>
    <name type="common">Candida lusitaniae</name>
    <dbReference type="NCBI Taxonomy" id="36911"/>
    <lineage>
        <taxon>Eukaryota</taxon>
        <taxon>Fungi</taxon>
        <taxon>Dikarya</taxon>
        <taxon>Ascomycota</taxon>
        <taxon>Saccharomycotina</taxon>
        <taxon>Pichiomycetes</taxon>
        <taxon>Metschnikowiaceae</taxon>
        <taxon>Clavispora</taxon>
    </lineage>
</organism>
<keyword evidence="1" id="KW-0812">Transmembrane</keyword>
<name>A0AA91PWK5_CLALS</name>
<reference evidence="2 3" key="1">
    <citation type="submission" date="2017-04" db="EMBL/GenBank/DDBJ databases">
        <title>Draft genome of the yeast Clavispora lusitaniae type strain CBS 6936.</title>
        <authorList>
            <person name="Durrens P."/>
            <person name="Klopp C."/>
            <person name="Biteau N."/>
            <person name="Fitton-Ouhabi V."/>
            <person name="Dementhon K."/>
            <person name="Accoceberry I."/>
            <person name="Sherman D.J."/>
            <person name="Noel T."/>
        </authorList>
    </citation>
    <scope>NUCLEOTIDE SEQUENCE [LARGE SCALE GENOMIC DNA]</scope>
    <source>
        <strain evidence="2 3">CBS 6936</strain>
    </source>
</reference>
<dbReference type="AlphaFoldDB" id="A0AA91PWK5"/>
<evidence type="ECO:0000256" key="1">
    <source>
        <dbReference type="SAM" id="Phobius"/>
    </source>
</evidence>
<dbReference type="Proteomes" id="UP000195602">
    <property type="component" value="Unassembled WGS sequence"/>
</dbReference>
<accession>A0AA91PWK5</accession>
<gene>
    <name evidence="2" type="ORF">A9F13_15g00088</name>
</gene>
<keyword evidence="1" id="KW-1133">Transmembrane helix</keyword>
<proteinExistence type="predicted"/>